<dbReference type="PROSITE" id="PS51462">
    <property type="entry name" value="NUDIX"/>
    <property type="match status" value="1"/>
</dbReference>
<evidence type="ECO:0000313" key="5">
    <source>
        <dbReference type="EMBL" id="MFC7304563.1"/>
    </source>
</evidence>
<proteinExistence type="predicted"/>
<comment type="caution">
    <text evidence="5">The sequence shown here is derived from an EMBL/GenBank/DDBJ whole genome shotgun (WGS) entry which is preliminary data.</text>
</comment>
<evidence type="ECO:0000256" key="3">
    <source>
        <dbReference type="SAM" id="MobiDB-lite"/>
    </source>
</evidence>
<feature type="compositionally biased region" description="Basic and acidic residues" evidence="3">
    <location>
        <begin position="23"/>
        <end position="36"/>
    </location>
</feature>
<keyword evidence="6" id="KW-1185">Reference proteome</keyword>
<evidence type="ECO:0000256" key="2">
    <source>
        <dbReference type="ARBA" id="ARBA00022801"/>
    </source>
</evidence>
<keyword evidence="2" id="KW-0378">Hydrolase</keyword>
<feature type="domain" description="Nudix hydrolase" evidence="4">
    <location>
        <begin position="42"/>
        <end position="170"/>
    </location>
</feature>
<dbReference type="SUPFAM" id="SSF55811">
    <property type="entry name" value="Nudix"/>
    <property type="match status" value="1"/>
</dbReference>
<organism evidence="5 6">
    <name type="scientific">Streptomyces monticola</name>
    <dbReference type="NCBI Taxonomy" id="2666263"/>
    <lineage>
        <taxon>Bacteria</taxon>
        <taxon>Bacillati</taxon>
        <taxon>Actinomycetota</taxon>
        <taxon>Actinomycetes</taxon>
        <taxon>Kitasatosporales</taxon>
        <taxon>Streptomycetaceae</taxon>
        <taxon>Streptomyces</taxon>
    </lineage>
</organism>
<feature type="region of interest" description="Disordered" evidence="3">
    <location>
        <begin position="1"/>
        <end position="36"/>
    </location>
</feature>
<dbReference type="PANTHER" id="PTHR11839">
    <property type="entry name" value="UDP/ADP-SUGAR PYROPHOSPHATASE"/>
    <property type="match status" value="1"/>
</dbReference>
<reference evidence="6" key="1">
    <citation type="journal article" date="2019" name="Int. J. Syst. Evol. Microbiol.">
        <title>The Global Catalogue of Microorganisms (GCM) 10K type strain sequencing project: providing services to taxonomists for standard genome sequencing and annotation.</title>
        <authorList>
            <consortium name="The Broad Institute Genomics Platform"/>
            <consortium name="The Broad Institute Genome Sequencing Center for Infectious Disease"/>
            <person name="Wu L."/>
            <person name="Ma J."/>
        </authorList>
    </citation>
    <scope>NUCLEOTIDE SEQUENCE [LARGE SCALE GENOMIC DNA]</scope>
    <source>
        <strain evidence="6">SYNS20</strain>
    </source>
</reference>
<sequence length="180" mass="19448">MEQRGPWTRHNGRQSCSNPRFSVGRDEITAPDGRRGDYHWVDVPDQVRVAALVDGRLLVVEQFHYLAGPLWQLPGGAVDPSDADPLAAARRELAEETGRHGGTWTGQGSLYPLPGVTGCRVHLWRAEHTAAGPTAREPGEADLRVRHVPLTEAASAVRNGLLRCAPSAALVLALVAESRS</sequence>
<dbReference type="Gene3D" id="3.90.79.10">
    <property type="entry name" value="Nucleoside Triphosphate Pyrophosphohydrolase"/>
    <property type="match status" value="1"/>
</dbReference>
<evidence type="ECO:0000259" key="4">
    <source>
        <dbReference type="PROSITE" id="PS51462"/>
    </source>
</evidence>
<dbReference type="Pfam" id="PF00293">
    <property type="entry name" value="NUDIX"/>
    <property type="match status" value="1"/>
</dbReference>
<name>A0ABW2JGB7_9ACTN</name>
<evidence type="ECO:0000313" key="6">
    <source>
        <dbReference type="Proteomes" id="UP001596523"/>
    </source>
</evidence>
<dbReference type="InterPro" id="IPR015797">
    <property type="entry name" value="NUDIX_hydrolase-like_dom_sf"/>
</dbReference>
<accession>A0ABW2JGB7</accession>
<gene>
    <name evidence="5" type="ORF">ACFQVC_10095</name>
</gene>
<dbReference type="RefSeq" id="WP_381829092.1">
    <property type="nucleotide sequence ID" value="NZ_JBHTCF010000003.1"/>
</dbReference>
<dbReference type="PANTHER" id="PTHR11839:SF18">
    <property type="entry name" value="NUDIX HYDROLASE DOMAIN-CONTAINING PROTEIN"/>
    <property type="match status" value="1"/>
</dbReference>
<dbReference type="Proteomes" id="UP001596523">
    <property type="component" value="Unassembled WGS sequence"/>
</dbReference>
<protein>
    <submittedName>
        <fullName evidence="5">NUDIX domain-containing protein</fullName>
    </submittedName>
</protein>
<comment type="cofactor">
    <cofactor evidence="1">
        <name>Mg(2+)</name>
        <dbReference type="ChEBI" id="CHEBI:18420"/>
    </cofactor>
</comment>
<evidence type="ECO:0000256" key="1">
    <source>
        <dbReference type="ARBA" id="ARBA00001946"/>
    </source>
</evidence>
<dbReference type="InterPro" id="IPR000086">
    <property type="entry name" value="NUDIX_hydrolase_dom"/>
</dbReference>
<dbReference type="EMBL" id="JBHTCF010000003">
    <property type="protein sequence ID" value="MFC7304563.1"/>
    <property type="molecule type" value="Genomic_DNA"/>
</dbReference>